<organism evidence="2 3">
    <name type="scientific">Candidatus Magnetoglobus multicellularis str. Araruama</name>
    <dbReference type="NCBI Taxonomy" id="890399"/>
    <lineage>
        <taxon>Bacteria</taxon>
        <taxon>Pseudomonadati</taxon>
        <taxon>Thermodesulfobacteriota</taxon>
        <taxon>Desulfobacteria</taxon>
        <taxon>Desulfobacterales</taxon>
        <taxon>Desulfobacteraceae</taxon>
        <taxon>Candidatus Magnetoglobus</taxon>
    </lineage>
</organism>
<sequence>MFRIDSQGNIIINQVDALDFETKPAYTLTVAVSDSILTTNARAMINIINSCESTVHLDTQLGWNLISLPVIPSDINPSKLFPDNVIYSYENGAYIIPNELEIGKGYWIKSTTNGYDITGNAIGPYTTTLNKGWHLVGGLEQSVETSFDSDCVEAVFAYQNFSYSIVSEFLTGKGYWVKLKKSCKLKIGVNQGN</sequence>
<dbReference type="GO" id="GO:0007156">
    <property type="term" value="P:homophilic cell adhesion via plasma membrane adhesion molecules"/>
    <property type="evidence" value="ECO:0007669"/>
    <property type="project" value="InterPro"/>
</dbReference>
<evidence type="ECO:0000313" key="2">
    <source>
        <dbReference type="EMBL" id="ETR66618.1"/>
    </source>
</evidence>
<dbReference type="EMBL" id="ATBP01001862">
    <property type="protein sequence ID" value="ETR66618.1"/>
    <property type="molecule type" value="Genomic_DNA"/>
</dbReference>
<comment type="caution">
    <text evidence="2">The sequence shown here is derived from an EMBL/GenBank/DDBJ whole genome shotgun (WGS) entry which is preliminary data.</text>
</comment>
<dbReference type="PROSITE" id="PS50268">
    <property type="entry name" value="CADHERIN_2"/>
    <property type="match status" value="1"/>
</dbReference>
<accession>A0A1V1NVM9</accession>
<evidence type="ECO:0000259" key="1">
    <source>
        <dbReference type="PROSITE" id="PS50268"/>
    </source>
</evidence>
<dbReference type="CDD" id="cd11304">
    <property type="entry name" value="Cadherin_repeat"/>
    <property type="match status" value="1"/>
</dbReference>
<protein>
    <recommendedName>
        <fullName evidence="1">Cadherin domain-containing protein</fullName>
    </recommendedName>
</protein>
<dbReference type="Proteomes" id="UP000189670">
    <property type="component" value="Unassembled WGS sequence"/>
</dbReference>
<feature type="domain" description="Cadherin" evidence="1">
    <location>
        <begin position="1"/>
        <end position="71"/>
    </location>
</feature>
<dbReference type="Gene3D" id="2.60.40.60">
    <property type="entry name" value="Cadherins"/>
    <property type="match status" value="1"/>
</dbReference>
<reference evidence="3" key="1">
    <citation type="submission" date="2012-11" db="EMBL/GenBank/DDBJ databases">
        <authorList>
            <person name="Lucero-Rivera Y.E."/>
            <person name="Tovar-Ramirez D."/>
        </authorList>
    </citation>
    <scope>NUCLEOTIDE SEQUENCE [LARGE SCALE GENOMIC DNA]</scope>
    <source>
        <strain evidence="3">Araruama</strain>
    </source>
</reference>
<proteinExistence type="predicted"/>
<evidence type="ECO:0000313" key="3">
    <source>
        <dbReference type="Proteomes" id="UP000189670"/>
    </source>
</evidence>
<dbReference type="InterPro" id="IPR002126">
    <property type="entry name" value="Cadherin-like_dom"/>
</dbReference>
<dbReference type="GO" id="GO:0005509">
    <property type="term" value="F:calcium ion binding"/>
    <property type="evidence" value="ECO:0007669"/>
    <property type="project" value="InterPro"/>
</dbReference>
<dbReference type="GO" id="GO:0016020">
    <property type="term" value="C:membrane"/>
    <property type="evidence" value="ECO:0007669"/>
    <property type="project" value="InterPro"/>
</dbReference>
<name>A0A1V1NVM9_9BACT</name>
<dbReference type="AlphaFoldDB" id="A0A1V1NVM9"/>
<gene>
    <name evidence="2" type="ORF">OMM_05566</name>
</gene>